<feature type="non-terminal residue" evidence="3">
    <location>
        <position position="295"/>
    </location>
</feature>
<feature type="compositionally biased region" description="Basic residues" evidence="1">
    <location>
        <begin position="191"/>
        <end position="224"/>
    </location>
</feature>
<feature type="chain" id="PRO_5008582103" evidence="2">
    <location>
        <begin position="21"/>
        <end position="295"/>
    </location>
</feature>
<name>A0A1B6EGW3_9HEMI</name>
<feature type="signal peptide" evidence="2">
    <location>
        <begin position="1"/>
        <end position="20"/>
    </location>
</feature>
<evidence type="ECO:0000313" key="3">
    <source>
        <dbReference type="EMBL" id="JAS37159.1"/>
    </source>
</evidence>
<keyword evidence="2" id="KW-0732">Signal</keyword>
<gene>
    <name evidence="3" type="ORF">g.43449</name>
</gene>
<sequence>MANLCFVIAIVVVTTCYSLSEQIQNIANINNFLNQILKNDHKEAGHLDEDTRGVQEQWLLRKDLKEGLQALINVKEELNKIENIIKQDVKKQQTPAQPSFLSSQYDDWPKRRHQDKNLQSNFLTEIIEKVQRDARLFDKTDSISTRKPSYYDDIDPGDGEGWYNYPITKPSGPNPAWHLSTIRSIYHRPYRIKRSPKRSCKKKKITRDKRKKMNKKKKMRRKMRIIISKKDKPKKKKGDGSYRGGRGRKPRAHRKPFNQTKSTDGEDNSTYYSTEEETKEGPVADAYIGPDSSYV</sequence>
<evidence type="ECO:0000256" key="1">
    <source>
        <dbReference type="SAM" id="MobiDB-lite"/>
    </source>
</evidence>
<dbReference type="EMBL" id="GEDC01000139">
    <property type="protein sequence ID" value="JAS37159.1"/>
    <property type="molecule type" value="Transcribed_RNA"/>
</dbReference>
<evidence type="ECO:0000256" key="2">
    <source>
        <dbReference type="SAM" id="SignalP"/>
    </source>
</evidence>
<accession>A0A1B6EGW3</accession>
<feature type="compositionally biased region" description="Basic residues" evidence="1">
    <location>
        <begin position="245"/>
        <end position="256"/>
    </location>
</feature>
<feature type="region of interest" description="Disordered" evidence="1">
    <location>
        <begin position="191"/>
        <end position="295"/>
    </location>
</feature>
<reference evidence="3" key="1">
    <citation type="submission" date="2015-12" db="EMBL/GenBank/DDBJ databases">
        <title>De novo transcriptome assembly of four potential Pierce s Disease insect vectors from Arizona vineyards.</title>
        <authorList>
            <person name="Tassone E.E."/>
        </authorList>
    </citation>
    <scope>NUCLEOTIDE SEQUENCE</scope>
</reference>
<proteinExistence type="predicted"/>
<protein>
    <submittedName>
        <fullName evidence="3">Uncharacterized protein</fullName>
    </submittedName>
</protein>
<dbReference type="AlphaFoldDB" id="A0A1B6EGW3"/>
<organism evidence="3">
    <name type="scientific">Clastoptera arizonana</name>
    <name type="common">Arizona spittle bug</name>
    <dbReference type="NCBI Taxonomy" id="38151"/>
    <lineage>
        <taxon>Eukaryota</taxon>
        <taxon>Metazoa</taxon>
        <taxon>Ecdysozoa</taxon>
        <taxon>Arthropoda</taxon>
        <taxon>Hexapoda</taxon>
        <taxon>Insecta</taxon>
        <taxon>Pterygota</taxon>
        <taxon>Neoptera</taxon>
        <taxon>Paraneoptera</taxon>
        <taxon>Hemiptera</taxon>
        <taxon>Auchenorrhyncha</taxon>
        <taxon>Cercopoidea</taxon>
        <taxon>Clastopteridae</taxon>
        <taxon>Clastoptera</taxon>
    </lineage>
</organism>